<dbReference type="GO" id="GO:0043190">
    <property type="term" value="C:ATP-binding cassette (ABC) transporter complex"/>
    <property type="evidence" value="ECO:0007669"/>
    <property type="project" value="InterPro"/>
</dbReference>
<dbReference type="AlphaFoldDB" id="A0A017H608"/>
<dbReference type="InterPro" id="IPR030678">
    <property type="entry name" value="Peptide/Ni-bd"/>
</dbReference>
<dbReference type="Proteomes" id="UP000031184">
    <property type="component" value="Unassembled WGS sequence"/>
</dbReference>
<dbReference type="SUPFAM" id="SSF53850">
    <property type="entry name" value="Periplasmic binding protein-like II"/>
    <property type="match status" value="1"/>
</dbReference>
<organism evidence="2 3">
    <name type="scientific">Fusobacterium necrophorum subsp. funduliforme B35</name>
    <dbReference type="NCBI Taxonomy" id="1226633"/>
    <lineage>
        <taxon>Bacteria</taxon>
        <taxon>Fusobacteriati</taxon>
        <taxon>Fusobacteriota</taxon>
        <taxon>Fusobacteriia</taxon>
        <taxon>Fusobacteriales</taxon>
        <taxon>Fusobacteriaceae</taxon>
        <taxon>Fusobacterium</taxon>
    </lineage>
</organism>
<proteinExistence type="predicted"/>
<evidence type="ECO:0000313" key="3">
    <source>
        <dbReference type="Proteomes" id="UP000031184"/>
    </source>
</evidence>
<dbReference type="InterPro" id="IPR039424">
    <property type="entry name" value="SBP_5"/>
</dbReference>
<evidence type="ECO:0000259" key="1">
    <source>
        <dbReference type="Pfam" id="PF00496"/>
    </source>
</evidence>
<comment type="caution">
    <text evidence="2">The sequence shown here is derived from an EMBL/GenBank/DDBJ whole genome shotgun (WGS) entry which is preliminary data.</text>
</comment>
<dbReference type="PIRSF" id="PIRSF002741">
    <property type="entry name" value="MppA"/>
    <property type="match status" value="1"/>
</dbReference>
<dbReference type="InterPro" id="IPR000914">
    <property type="entry name" value="SBP_5_dom"/>
</dbReference>
<gene>
    <name evidence="2" type="ORF">C095_09835</name>
</gene>
<dbReference type="OrthoDB" id="9772924at2"/>
<dbReference type="PANTHER" id="PTHR30290:SF81">
    <property type="entry name" value="OLIGOPEPTIDE-BINDING PROTEIN OPPA"/>
    <property type="match status" value="1"/>
</dbReference>
<protein>
    <submittedName>
        <fullName evidence="2">DNA-binding protein</fullName>
    </submittedName>
</protein>
<dbReference type="GO" id="GO:0042597">
    <property type="term" value="C:periplasmic space"/>
    <property type="evidence" value="ECO:0007669"/>
    <property type="project" value="UniProtKB-ARBA"/>
</dbReference>
<evidence type="ECO:0000313" key="2">
    <source>
        <dbReference type="EMBL" id="KID48566.1"/>
    </source>
</evidence>
<reference evidence="2 3" key="1">
    <citation type="submission" date="2013-08" db="EMBL/GenBank/DDBJ databases">
        <title>An opportunistic ruminal bacterium that causes liver abscesses in cattle.</title>
        <authorList>
            <person name="Benahmed F.H."/>
            <person name="Rasmussen M."/>
            <person name="Harbottle H."/>
            <person name="Soppet D."/>
            <person name="Nagaraja T.G."/>
            <person name="Davidson M."/>
        </authorList>
    </citation>
    <scope>NUCLEOTIDE SEQUENCE [LARGE SCALE GENOMIC DNA]</scope>
    <source>
        <strain evidence="2 3">B35</strain>
    </source>
</reference>
<dbReference type="Gene3D" id="3.40.190.10">
    <property type="entry name" value="Periplasmic binding protein-like II"/>
    <property type="match status" value="1"/>
</dbReference>
<dbReference type="GO" id="GO:0003677">
    <property type="term" value="F:DNA binding"/>
    <property type="evidence" value="ECO:0007669"/>
    <property type="project" value="UniProtKB-KW"/>
</dbReference>
<dbReference type="CDD" id="cd08490">
    <property type="entry name" value="PBP2_NikA_DppA_OppA_like_3"/>
    <property type="match status" value="1"/>
</dbReference>
<dbReference type="RefSeq" id="WP_005958817.1">
    <property type="nucleotide sequence ID" value="NZ_AOJP01000002.1"/>
</dbReference>
<dbReference type="PROSITE" id="PS51257">
    <property type="entry name" value="PROKAR_LIPOPROTEIN"/>
    <property type="match status" value="1"/>
</dbReference>
<dbReference type="GO" id="GO:1904680">
    <property type="term" value="F:peptide transmembrane transporter activity"/>
    <property type="evidence" value="ECO:0007669"/>
    <property type="project" value="TreeGrafter"/>
</dbReference>
<dbReference type="PANTHER" id="PTHR30290">
    <property type="entry name" value="PERIPLASMIC BINDING COMPONENT OF ABC TRANSPORTER"/>
    <property type="match status" value="1"/>
</dbReference>
<accession>A0A017H608</accession>
<dbReference type="GO" id="GO:0015833">
    <property type="term" value="P:peptide transport"/>
    <property type="evidence" value="ECO:0007669"/>
    <property type="project" value="TreeGrafter"/>
</dbReference>
<dbReference type="Gene3D" id="3.10.105.10">
    <property type="entry name" value="Dipeptide-binding Protein, Domain 3"/>
    <property type="match status" value="1"/>
</dbReference>
<dbReference type="Pfam" id="PF00496">
    <property type="entry name" value="SBP_bac_5"/>
    <property type="match status" value="1"/>
</dbReference>
<dbReference type="EMBL" id="AUZI01000023">
    <property type="protein sequence ID" value="KID48566.1"/>
    <property type="molecule type" value="Genomic_DNA"/>
</dbReference>
<name>A0A017H608_9FUSO</name>
<feature type="domain" description="Solute-binding protein family 5" evidence="1">
    <location>
        <begin position="73"/>
        <end position="427"/>
    </location>
</feature>
<dbReference type="PATRIC" id="fig|1226633.4.peg.1992"/>
<sequence>MLKKIIALFSLLFLFLFTACGEKKETAEEHGKHLNVALAFFDTHLDPAIDYQGWYAMRAGIAETLIIMSKEMTPEPWLAESFQQLDDTTWEFKIRKNITFHNGVALTPEKVKASLERSIALNNRAKQEIGNYTFSVREDALIVKTDKLDPFLADNLSEPMYSIVDVDAATNAEEFTLKPVATGPFIVDSSTDNERVELVANKNYWNGTPKLDSVSYLFIPDANTRMLALQSGEVDVSIGLSASALSTFQDYKNIAVDIVPSTRIIYAFFNPNTEALQDKRVREAINYAIDKETMANITLNGTVKAAYSPYSSSLPFGSDSIEGYRYDVKKAEELLKEAGYHKNSNHILEKDGKELRLKFVYYSSRAEIPFIAQYVQSELAKLGIVLDLVSYEKLPLDQYNAGAFDIGVDSFSTATNSNPSLLLRVGFTKEASDNFLHYFHNDRVEEIAKELSLEKDAKKRFALAKEAQELIVKEGKNIFLAYPQNNICRSTKVKNFSVHPLDFYQMNKDVEKE</sequence>
<keyword evidence="2" id="KW-0238">DNA-binding</keyword>